<gene>
    <name evidence="2" type="ORF">JRQ81_016708</name>
</gene>
<dbReference type="OrthoDB" id="744564at2759"/>
<feature type="domain" description="AP-5 complex subunit zeta-1 N-terminal TPR" evidence="1">
    <location>
        <begin position="15"/>
        <end position="154"/>
    </location>
</feature>
<dbReference type="Pfam" id="PF25153">
    <property type="entry name" value="TPR_AP5Z1"/>
    <property type="match status" value="1"/>
</dbReference>
<dbReference type="EMBL" id="JAPFRF010000007">
    <property type="protein sequence ID" value="KAJ7326949.1"/>
    <property type="molecule type" value="Genomic_DNA"/>
</dbReference>
<reference evidence="2" key="1">
    <citation type="journal article" date="2023" name="DNA Res.">
        <title>Chromosome-level genome assembly of Phrynocephalus forsythii using third-generation DNA sequencing and Hi-C analysis.</title>
        <authorList>
            <person name="Qi Y."/>
            <person name="Zhao W."/>
            <person name="Zhao Y."/>
            <person name="Niu C."/>
            <person name="Cao S."/>
            <person name="Zhang Y."/>
        </authorList>
    </citation>
    <scope>NUCLEOTIDE SEQUENCE</scope>
    <source>
        <tissue evidence="2">Muscle</tissue>
    </source>
</reference>
<accession>A0A9Q1B0U5</accession>
<organism evidence="2 3">
    <name type="scientific">Phrynocephalus forsythii</name>
    <dbReference type="NCBI Taxonomy" id="171643"/>
    <lineage>
        <taxon>Eukaryota</taxon>
        <taxon>Metazoa</taxon>
        <taxon>Chordata</taxon>
        <taxon>Craniata</taxon>
        <taxon>Vertebrata</taxon>
        <taxon>Euteleostomi</taxon>
        <taxon>Lepidosauria</taxon>
        <taxon>Squamata</taxon>
        <taxon>Bifurcata</taxon>
        <taxon>Unidentata</taxon>
        <taxon>Episquamata</taxon>
        <taxon>Toxicofera</taxon>
        <taxon>Iguania</taxon>
        <taxon>Acrodonta</taxon>
        <taxon>Agamidae</taxon>
        <taxon>Agaminae</taxon>
        <taxon>Phrynocephalus</taxon>
    </lineage>
</organism>
<dbReference type="PANTHER" id="PTHR46488">
    <property type="entry name" value="AP-5 COMPLEX SUBUNIT ZETA-1"/>
    <property type="match status" value="1"/>
</dbReference>
<proteinExistence type="predicted"/>
<dbReference type="InterPro" id="IPR056857">
    <property type="entry name" value="TPR_AP5Z1_N"/>
</dbReference>
<protein>
    <recommendedName>
        <fullName evidence="1">AP-5 complex subunit zeta-1 N-terminal TPR domain-containing protein</fullName>
    </recommendedName>
</protein>
<dbReference type="AlphaFoldDB" id="A0A9Q1B0U5"/>
<dbReference type="InterPro" id="IPR028222">
    <property type="entry name" value="AP5Z1"/>
</dbReference>
<keyword evidence="3" id="KW-1185">Reference proteome</keyword>
<sequence length="193" mass="21918">MEILSIESWAAQLAQTSLLPLPKSLEQVQILCTAILREMSPYNDLSLSWDKIQDTKLLSLDFAIILAQGSRKTDIEAVGQRVVKILEGRLPDVQKVRPLLPLLSKVISLAPASLHEDQINLLSKQMVDWLRYASVQQGVPQSSGGFFNPRARQASHERKALFLNQKNNRMCWTCKNPSVFRVLLLKRHYQTVE</sequence>
<name>A0A9Q1B0U5_9SAUR</name>
<dbReference type="GO" id="GO:0044599">
    <property type="term" value="C:AP-5 adaptor complex"/>
    <property type="evidence" value="ECO:0007669"/>
    <property type="project" value="InterPro"/>
</dbReference>
<evidence type="ECO:0000313" key="3">
    <source>
        <dbReference type="Proteomes" id="UP001142489"/>
    </source>
</evidence>
<evidence type="ECO:0000259" key="1">
    <source>
        <dbReference type="Pfam" id="PF25153"/>
    </source>
</evidence>
<dbReference type="PANTHER" id="PTHR46488:SF1">
    <property type="entry name" value="AP-5 COMPLEX SUBUNIT ZETA-1"/>
    <property type="match status" value="1"/>
</dbReference>
<dbReference type="Proteomes" id="UP001142489">
    <property type="component" value="Unassembled WGS sequence"/>
</dbReference>
<evidence type="ECO:0000313" key="2">
    <source>
        <dbReference type="EMBL" id="KAJ7326949.1"/>
    </source>
</evidence>
<comment type="caution">
    <text evidence="2">The sequence shown here is derived from an EMBL/GenBank/DDBJ whole genome shotgun (WGS) entry which is preliminary data.</text>
</comment>